<keyword evidence="13" id="KW-0012">Acyltransferase</keyword>
<dbReference type="GO" id="GO:0000049">
    <property type="term" value="F:tRNA binding"/>
    <property type="evidence" value="ECO:0007669"/>
    <property type="project" value="UniProtKB-KW"/>
</dbReference>
<evidence type="ECO:0000259" key="17">
    <source>
        <dbReference type="PROSITE" id="PS51918"/>
    </source>
</evidence>
<evidence type="ECO:0000259" key="16">
    <source>
        <dbReference type="PROSITE" id="PS51186"/>
    </source>
</evidence>
<dbReference type="Proteomes" id="UP000228533">
    <property type="component" value="Unassembled WGS sequence"/>
</dbReference>
<dbReference type="InterPro" id="IPR039661">
    <property type="entry name" value="ELP3"/>
</dbReference>
<keyword evidence="9" id="KW-0479">Metal-binding</keyword>
<evidence type="ECO:0000313" key="18">
    <source>
        <dbReference type="EMBL" id="PIT96109.1"/>
    </source>
</evidence>
<keyword evidence="11" id="KW-0408">Iron</keyword>
<evidence type="ECO:0000256" key="3">
    <source>
        <dbReference type="ARBA" id="ARBA00005494"/>
    </source>
</evidence>
<dbReference type="GO" id="GO:0002926">
    <property type="term" value="P:tRNA wobble base 5-methoxycarbonylmethyl-2-thiouridinylation"/>
    <property type="evidence" value="ECO:0007669"/>
    <property type="project" value="TreeGrafter"/>
</dbReference>
<evidence type="ECO:0000256" key="7">
    <source>
        <dbReference type="ARBA" id="ARBA00022691"/>
    </source>
</evidence>
<dbReference type="GO" id="GO:0051539">
    <property type="term" value="F:4 iron, 4 sulfur cluster binding"/>
    <property type="evidence" value="ECO:0007669"/>
    <property type="project" value="UniProtKB-KW"/>
</dbReference>
<dbReference type="InterPro" id="IPR000182">
    <property type="entry name" value="GNAT_dom"/>
</dbReference>
<keyword evidence="12" id="KW-0411">Iron-sulfur</keyword>
<feature type="domain" description="N-acetyltransferase" evidence="16">
    <location>
        <begin position="426"/>
        <end position="558"/>
    </location>
</feature>
<evidence type="ECO:0000256" key="13">
    <source>
        <dbReference type="ARBA" id="ARBA00023315"/>
    </source>
</evidence>
<dbReference type="GO" id="GO:0106261">
    <property type="term" value="F:tRNA uridine(34) acetyltransferase activity"/>
    <property type="evidence" value="ECO:0007669"/>
    <property type="project" value="UniProtKB-EC"/>
</dbReference>
<evidence type="ECO:0000256" key="14">
    <source>
        <dbReference type="ARBA" id="ARBA00044771"/>
    </source>
</evidence>
<evidence type="ECO:0000256" key="4">
    <source>
        <dbReference type="ARBA" id="ARBA00022485"/>
    </source>
</evidence>
<keyword evidence="7" id="KW-0949">S-adenosyl-L-methionine</keyword>
<reference evidence="19" key="1">
    <citation type="submission" date="2017-09" db="EMBL/GenBank/DDBJ databases">
        <title>Depth-based differentiation of microbial function through sediment-hosted aquifers and enrichment of novel symbionts in the deep terrestrial subsurface.</title>
        <authorList>
            <person name="Probst A.J."/>
            <person name="Ladd B."/>
            <person name="Jarett J.K."/>
            <person name="Geller-Mcgrath D.E."/>
            <person name="Sieber C.M.K."/>
            <person name="Emerson J.B."/>
            <person name="Anantharaman K."/>
            <person name="Thomas B.C."/>
            <person name="Malmstrom R."/>
            <person name="Stieglmeier M."/>
            <person name="Klingl A."/>
            <person name="Woyke T."/>
            <person name="Ryan C.M."/>
            <person name="Banfield J.F."/>
        </authorList>
    </citation>
    <scope>NUCLEOTIDE SEQUENCE [LARGE SCALE GENOMIC DNA]</scope>
</reference>
<dbReference type="PANTHER" id="PTHR11135">
    <property type="entry name" value="HISTONE ACETYLTRANSFERASE-RELATED"/>
    <property type="match status" value="1"/>
</dbReference>
<evidence type="ECO:0000256" key="6">
    <source>
        <dbReference type="ARBA" id="ARBA00022679"/>
    </source>
</evidence>
<keyword evidence="8" id="KW-0819">tRNA processing</keyword>
<evidence type="ECO:0000256" key="2">
    <source>
        <dbReference type="ARBA" id="ARBA00005217"/>
    </source>
</evidence>
<dbReference type="InterPro" id="IPR006638">
    <property type="entry name" value="Elp3/MiaA/NifB-like_rSAM"/>
</dbReference>
<gene>
    <name evidence="18" type="ORF">COT94_02515</name>
</gene>
<keyword evidence="4" id="KW-0004">4Fe-4S</keyword>
<feature type="domain" description="Radical SAM core" evidence="17">
    <location>
        <begin position="75"/>
        <end position="401"/>
    </location>
</feature>
<evidence type="ECO:0000256" key="5">
    <source>
        <dbReference type="ARBA" id="ARBA00022555"/>
    </source>
</evidence>
<evidence type="ECO:0000256" key="10">
    <source>
        <dbReference type="ARBA" id="ARBA00022884"/>
    </source>
</evidence>
<keyword evidence="10" id="KW-0694">RNA-binding</keyword>
<dbReference type="EMBL" id="PFAM01000013">
    <property type="protein sequence ID" value="PIT96109.1"/>
    <property type="molecule type" value="Genomic_DNA"/>
</dbReference>
<dbReference type="SUPFAM" id="SSF55729">
    <property type="entry name" value="Acyl-CoA N-acyltransferases (Nat)"/>
    <property type="match status" value="1"/>
</dbReference>
<dbReference type="InterPro" id="IPR034687">
    <property type="entry name" value="ELP3-like"/>
</dbReference>
<dbReference type="InterPro" id="IPR016181">
    <property type="entry name" value="Acyl_CoA_acyltransferase"/>
</dbReference>
<keyword evidence="5" id="KW-0820">tRNA-binding</keyword>
<dbReference type="Gene3D" id="3.80.30.20">
    <property type="entry name" value="tm_1862 like domain"/>
    <property type="match status" value="1"/>
</dbReference>
<comment type="cofactor">
    <cofactor evidence="1">
        <name>[4Fe-4S] cluster</name>
        <dbReference type="ChEBI" id="CHEBI:49883"/>
    </cofactor>
</comment>
<dbReference type="Gene3D" id="3.40.630.30">
    <property type="match status" value="1"/>
</dbReference>
<dbReference type="InterPro" id="IPR023404">
    <property type="entry name" value="rSAM_horseshoe"/>
</dbReference>
<comment type="similarity">
    <text evidence="3">Belongs to the ELP3 family.</text>
</comment>
<accession>A0A2M6WTJ1</accession>
<dbReference type="SFLD" id="SFLDS00029">
    <property type="entry name" value="Radical_SAM"/>
    <property type="match status" value="1"/>
</dbReference>
<evidence type="ECO:0000256" key="12">
    <source>
        <dbReference type="ARBA" id="ARBA00023014"/>
    </source>
</evidence>
<dbReference type="PROSITE" id="PS51918">
    <property type="entry name" value="RADICAL_SAM"/>
    <property type="match status" value="1"/>
</dbReference>
<evidence type="ECO:0000256" key="11">
    <source>
        <dbReference type="ARBA" id="ARBA00023004"/>
    </source>
</evidence>
<dbReference type="Pfam" id="PF04055">
    <property type="entry name" value="Radical_SAM"/>
    <property type="match status" value="1"/>
</dbReference>
<keyword evidence="6" id="KW-0808">Transferase</keyword>
<dbReference type="SMART" id="SM00729">
    <property type="entry name" value="Elp3"/>
    <property type="match status" value="1"/>
</dbReference>
<protein>
    <recommendedName>
        <fullName evidence="14">tRNA carboxymethyluridine synthase</fullName>
        <ecNumber evidence="14">2.3.1.311</ecNumber>
    </recommendedName>
</protein>
<dbReference type="PROSITE" id="PS51186">
    <property type="entry name" value="GNAT"/>
    <property type="match status" value="1"/>
</dbReference>
<sequence>MKHAKSLPYLHNFIEPMLTAASADKVALSKLKKQLAGQLRCVQPTNAQLITALASFPDSQAKAKLRLLLTRRAVRTMSGIAAVAVLTKPYACPGNCAYCPNQPNVPRSYLSNEPAVMRAAHCHYKPVEQVHYRLKALEANGHYPTKIELIVIGGTWSFLPKKYQYWYIASCFFAANTHSQNTKRQPLPASASLTDLRVWLKAEQHLNETAVYRLIGITLETRPDYIDAKELLQMRDLGATRIELGVQAIDDQILKLNNRGSTVADVVMASELARSFGFKITYHFMPALPGSTPEHDYEMFDGLFSKETDTITLQRPAKAGFTKKQLQELLTGNLTPNPFNPDQLKFYPTVVTKGSLLYDWWKQGKYQPYSDEQLSDLIKLCKKRTPPTCRIIRLIRDIPGDSIEAGNLITNLRQVLKNQGVKCRCIRCREAQGKPAQLSQLLLTARRFDTPGAREYFLSYEDADDVLYGFLRLRLPQTSKTAMLRELHIYGNLAALGKQANAQHRGLGTLLIEQAEKLALAGGYTNMSIIAGVGTRHYYRRFGYRLSNEYMVKKLCVI</sequence>
<dbReference type="PANTHER" id="PTHR11135:SF2">
    <property type="entry name" value="ELONGATOR COMPLEX PROTEIN 3"/>
    <property type="match status" value="1"/>
</dbReference>
<organism evidence="18 19">
    <name type="scientific">Candidatus Falkowbacteria bacterium CG10_big_fil_rev_8_21_14_0_10_37_14</name>
    <dbReference type="NCBI Taxonomy" id="1974561"/>
    <lineage>
        <taxon>Bacteria</taxon>
        <taxon>Candidatus Falkowiibacteriota</taxon>
    </lineage>
</organism>
<comment type="caution">
    <text evidence="18">The sequence shown here is derived from an EMBL/GenBank/DDBJ whole genome shotgun (WGS) entry which is preliminary data.</text>
</comment>
<dbReference type="Pfam" id="PF00583">
    <property type="entry name" value="Acetyltransf_1"/>
    <property type="match status" value="1"/>
</dbReference>
<dbReference type="InterPro" id="IPR007197">
    <property type="entry name" value="rSAM"/>
</dbReference>
<name>A0A2M6WTJ1_9BACT</name>
<dbReference type="Pfam" id="PF16199">
    <property type="entry name" value="Radical_SAM_C"/>
    <property type="match status" value="1"/>
</dbReference>
<dbReference type="SFLD" id="SFLDG01086">
    <property type="entry name" value="elongater_protein-like"/>
    <property type="match status" value="1"/>
</dbReference>
<dbReference type="GO" id="GO:0005737">
    <property type="term" value="C:cytoplasm"/>
    <property type="evidence" value="ECO:0007669"/>
    <property type="project" value="TreeGrafter"/>
</dbReference>
<dbReference type="AlphaFoldDB" id="A0A2M6WTJ1"/>
<dbReference type="EC" id="2.3.1.311" evidence="14"/>
<comment type="pathway">
    <text evidence="2">tRNA modification.</text>
</comment>
<evidence type="ECO:0000313" key="19">
    <source>
        <dbReference type="Proteomes" id="UP000228533"/>
    </source>
</evidence>
<evidence type="ECO:0000256" key="8">
    <source>
        <dbReference type="ARBA" id="ARBA00022694"/>
    </source>
</evidence>
<evidence type="ECO:0000256" key="1">
    <source>
        <dbReference type="ARBA" id="ARBA00001966"/>
    </source>
</evidence>
<dbReference type="SUPFAM" id="SSF102114">
    <property type="entry name" value="Radical SAM enzymes"/>
    <property type="match status" value="1"/>
</dbReference>
<evidence type="ECO:0000256" key="9">
    <source>
        <dbReference type="ARBA" id="ARBA00022723"/>
    </source>
</evidence>
<dbReference type="GO" id="GO:0046872">
    <property type="term" value="F:metal ion binding"/>
    <property type="evidence" value="ECO:0007669"/>
    <property type="project" value="UniProtKB-KW"/>
</dbReference>
<dbReference type="SFLD" id="SFLDF00344">
    <property type="entry name" value="ELP3-like"/>
    <property type="match status" value="1"/>
</dbReference>
<evidence type="ECO:0000256" key="15">
    <source>
        <dbReference type="ARBA" id="ARBA00047372"/>
    </source>
</evidence>
<comment type="catalytic activity">
    <reaction evidence="15">
        <text>uridine(34) in tRNA + acetyl-CoA + S-adenosyl-L-methionine + H2O = 5-(carboxymethyl)uridine(34) in tRNA + 5'-deoxyadenosine + L-methionine + CoA + 2 H(+)</text>
        <dbReference type="Rhea" id="RHEA:61020"/>
        <dbReference type="Rhea" id="RHEA-COMP:10407"/>
        <dbReference type="Rhea" id="RHEA-COMP:11727"/>
        <dbReference type="ChEBI" id="CHEBI:15377"/>
        <dbReference type="ChEBI" id="CHEBI:15378"/>
        <dbReference type="ChEBI" id="CHEBI:17319"/>
        <dbReference type="ChEBI" id="CHEBI:57287"/>
        <dbReference type="ChEBI" id="CHEBI:57288"/>
        <dbReference type="ChEBI" id="CHEBI:57844"/>
        <dbReference type="ChEBI" id="CHEBI:59789"/>
        <dbReference type="ChEBI" id="CHEBI:65315"/>
        <dbReference type="ChEBI" id="CHEBI:74882"/>
        <dbReference type="EC" id="2.3.1.311"/>
    </reaction>
    <physiologicalReaction direction="left-to-right" evidence="15">
        <dbReference type="Rhea" id="RHEA:61021"/>
    </physiologicalReaction>
</comment>
<dbReference type="InterPro" id="IPR058240">
    <property type="entry name" value="rSAM_sf"/>
</dbReference>
<proteinExistence type="inferred from homology"/>
<dbReference type="GO" id="GO:0033588">
    <property type="term" value="C:elongator holoenzyme complex"/>
    <property type="evidence" value="ECO:0007669"/>
    <property type="project" value="TreeGrafter"/>
</dbReference>
<dbReference type="InterPro" id="IPR032432">
    <property type="entry name" value="Radical_SAM_C"/>
</dbReference>